<organism evidence="1 2">
    <name type="scientific">Georgenia halotolerans</name>
    <dbReference type="NCBI Taxonomy" id="3028317"/>
    <lineage>
        <taxon>Bacteria</taxon>
        <taxon>Bacillati</taxon>
        <taxon>Actinomycetota</taxon>
        <taxon>Actinomycetes</taxon>
        <taxon>Micrococcales</taxon>
        <taxon>Bogoriellaceae</taxon>
        <taxon>Georgenia</taxon>
    </lineage>
</organism>
<keyword evidence="2" id="KW-1185">Reference proteome</keyword>
<gene>
    <name evidence="1" type="ORF">PU560_00080</name>
</gene>
<reference evidence="1" key="1">
    <citation type="submission" date="2023-02" db="EMBL/GenBank/DDBJ databases">
        <title>Georgenia sp.10Sc9-8, isolated from a soil sample collected from the Taklamakan desert.</title>
        <authorList>
            <person name="Liu S."/>
        </authorList>
    </citation>
    <scope>NUCLEOTIDE SEQUENCE</scope>
    <source>
        <strain evidence="1">10Sc9-8</strain>
    </source>
</reference>
<evidence type="ECO:0000313" key="2">
    <source>
        <dbReference type="Proteomes" id="UP001165561"/>
    </source>
</evidence>
<dbReference type="EMBL" id="JARACI010000021">
    <property type="protein sequence ID" value="MDD9204855.1"/>
    <property type="molecule type" value="Genomic_DNA"/>
</dbReference>
<protein>
    <submittedName>
        <fullName evidence="1">Uncharacterized protein</fullName>
    </submittedName>
</protein>
<accession>A0ABT5TS16</accession>
<comment type="caution">
    <text evidence="1">The sequence shown here is derived from an EMBL/GenBank/DDBJ whole genome shotgun (WGS) entry which is preliminary data.</text>
</comment>
<feature type="non-terminal residue" evidence="1">
    <location>
        <position position="64"/>
    </location>
</feature>
<name>A0ABT5TS16_9MICO</name>
<sequence>MRNSLSAGPADEAVRYGRTADTVLVGDWDGDGDDTFTVRRGVKYYIANDIRGGDADDVVSYGRR</sequence>
<proteinExistence type="predicted"/>
<dbReference type="Proteomes" id="UP001165561">
    <property type="component" value="Unassembled WGS sequence"/>
</dbReference>
<evidence type="ECO:0000313" key="1">
    <source>
        <dbReference type="EMBL" id="MDD9204855.1"/>
    </source>
</evidence>